<dbReference type="Proteomes" id="UP000066487">
    <property type="component" value="Chromosome"/>
</dbReference>
<proteinExistence type="predicted"/>
<reference evidence="2 3" key="2">
    <citation type="journal article" date="2018" name="Nature">
        <title>Mutant phenotypes for thousands of bacterial genes of unknown function.</title>
        <authorList>
            <person name="Price M.N."/>
            <person name="Wetmore K.M."/>
            <person name="Waters R.J."/>
            <person name="Callaghan M."/>
            <person name="Ray J."/>
            <person name="Liu H."/>
            <person name="Kuehl J.V."/>
            <person name="Melnyk R.A."/>
            <person name="Lamson J.S."/>
            <person name="Suh Y."/>
            <person name="Carlson H.K."/>
            <person name="Esquivel Z."/>
            <person name="Sadeeshkumar H."/>
            <person name="Chakraborty R."/>
            <person name="Zane G.M."/>
            <person name="Rubin B.E."/>
            <person name="Wall J.D."/>
            <person name="Visel A."/>
            <person name="Bristow J."/>
            <person name="Blow M.J."/>
            <person name="Arkin A.P."/>
            <person name="Deutschbauer A.M."/>
        </authorList>
    </citation>
    <scope>NUCLEOTIDE SEQUENCE [LARGE SCALE GENOMIC DNA]</scope>
    <source>
        <strain evidence="2 3">FW300-N2E3</strain>
    </source>
</reference>
<dbReference type="AlphaFoldDB" id="A0A0N9W6N2"/>
<sequence length="96" mass="10908">MMSLHMSWSAVSAHPGSLMNLFALLIALPGAWLLHVTRRRERLALKNLEAQSAVRAIDEPLLFPESATLRLNRFCYRFGFACLALALLLSWISRHF</sequence>
<dbReference type="OrthoDB" id="7030838at2"/>
<feature type="transmembrane region" description="Helical" evidence="1">
    <location>
        <begin position="74"/>
        <end position="93"/>
    </location>
</feature>
<keyword evidence="1" id="KW-0812">Transmembrane</keyword>
<gene>
    <name evidence="2" type="ORF">AO353_14960</name>
</gene>
<evidence type="ECO:0000256" key="1">
    <source>
        <dbReference type="SAM" id="Phobius"/>
    </source>
</evidence>
<evidence type="ECO:0000313" key="3">
    <source>
        <dbReference type="Proteomes" id="UP000066487"/>
    </source>
</evidence>
<dbReference type="EMBL" id="CP012830">
    <property type="protein sequence ID" value="ALI02318.1"/>
    <property type="molecule type" value="Genomic_DNA"/>
</dbReference>
<name>A0A0N9W6N2_PSEFL</name>
<organism evidence="2 3">
    <name type="scientific">Pseudomonas fluorescens</name>
    <dbReference type="NCBI Taxonomy" id="294"/>
    <lineage>
        <taxon>Bacteria</taxon>
        <taxon>Pseudomonadati</taxon>
        <taxon>Pseudomonadota</taxon>
        <taxon>Gammaproteobacteria</taxon>
        <taxon>Pseudomonadales</taxon>
        <taxon>Pseudomonadaceae</taxon>
        <taxon>Pseudomonas</taxon>
    </lineage>
</organism>
<protein>
    <submittedName>
        <fullName evidence="2">Uncharacterized protein</fullName>
    </submittedName>
</protein>
<reference evidence="3" key="1">
    <citation type="submission" date="2015-09" db="EMBL/GenBank/DDBJ databases">
        <title>Whole genome sequence of Pseudomonas fluorescens FW300-N2E3.</title>
        <authorList>
            <person name="Ray J."/>
            <person name="Melnyk R."/>
            <person name="Deutschbauer A."/>
        </authorList>
    </citation>
    <scope>NUCLEOTIDE SEQUENCE [LARGE SCALE GENOMIC DNA]</scope>
    <source>
        <strain evidence="3">FW300-N2E3</strain>
    </source>
</reference>
<keyword evidence="1" id="KW-1133">Transmembrane helix</keyword>
<keyword evidence="1" id="KW-0472">Membrane</keyword>
<feature type="transmembrane region" description="Helical" evidence="1">
    <location>
        <begin position="20"/>
        <end position="37"/>
    </location>
</feature>
<accession>A0A0N9W6N2</accession>
<evidence type="ECO:0000313" key="2">
    <source>
        <dbReference type="EMBL" id="ALI02318.1"/>
    </source>
</evidence>